<feature type="domain" description="Reverse transcriptase RNase H-like" evidence="7">
    <location>
        <begin position="2"/>
        <end position="85"/>
    </location>
</feature>
<dbReference type="GO" id="GO:0016787">
    <property type="term" value="F:hydrolase activity"/>
    <property type="evidence" value="ECO:0007669"/>
    <property type="project" value="UniProtKB-KW"/>
</dbReference>
<evidence type="ECO:0000259" key="7">
    <source>
        <dbReference type="Pfam" id="PF17917"/>
    </source>
</evidence>
<keyword evidence="5" id="KW-0378">Hydrolase</keyword>
<proteinExistence type="predicted"/>
<evidence type="ECO:0000256" key="2">
    <source>
        <dbReference type="ARBA" id="ARBA00022695"/>
    </source>
</evidence>
<dbReference type="InterPro" id="IPR041373">
    <property type="entry name" value="RT_RNaseH"/>
</dbReference>
<dbReference type="GO" id="GO:0003964">
    <property type="term" value="F:RNA-directed DNA polymerase activity"/>
    <property type="evidence" value="ECO:0007669"/>
    <property type="project" value="UniProtKB-KW"/>
</dbReference>
<dbReference type="Gene3D" id="3.10.20.370">
    <property type="match status" value="1"/>
</dbReference>
<evidence type="ECO:0000256" key="4">
    <source>
        <dbReference type="ARBA" id="ARBA00022759"/>
    </source>
</evidence>
<keyword evidence="1" id="KW-0808">Transferase</keyword>
<dbReference type="InterPro" id="IPR043502">
    <property type="entry name" value="DNA/RNA_pol_sf"/>
</dbReference>
<dbReference type="FunFam" id="3.10.20.370:FF:000001">
    <property type="entry name" value="Retrovirus-related Pol polyprotein from transposon 17.6-like protein"/>
    <property type="match status" value="1"/>
</dbReference>
<keyword evidence="6" id="KW-0695">RNA-directed DNA polymerase</keyword>
<dbReference type="PANTHER" id="PTHR34072">
    <property type="entry name" value="ENZYMATIC POLYPROTEIN-RELATED"/>
    <property type="match status" value="1"/>
</dbReference>
<dbReference type="Proteomes" id="UP000325315">
    <property type="component" value="Unassembled WGS sequence"/>
</dbReference>
<organism evidence="8 9">
    <name type="scientific">Gossypium australe</name>
    <dbReference type="NCBI Taxonomy" id="47621"/>
    <lineage>
        <taxon>Eukaryota</taxon>
        <taxon>Viridiplantae</taxon>
        <taxon>Streptophyta</taxon>
        <taxon>Embryophyta</taxon>
        <taxon>Tracheophyta</taxon>
        <taxon>Spermatophyta</taxon>
        <taxon>Magnoliopsida</taxon>
        <taxon>eudicotyledons</taxon>
        <taxon>Gunneridae</taxon>
        <taxon>Pentapetalae</taxon>
        <taxon>rosids</taxon>
        <taxon>malvids</taxon>
        <taxon>Malvales</taxon>
        <taxon>Malvaceae</taxon>
        <taxon>Malvoideae</taxon>
        <taxon>Gossypium</taxon>
    </lineage>
</organism>
<dbReference type="PANTHER" id="PTHR34072:SF57">
    <property type="entry name" value="RNA-DIRECTED DNA POLYMERASE"/>
    <property type="match status" value="1"/>
</dbReference>
<evidence type="ECO:0000256" key="6">
    <source>
        <dbReference type="ARBA" id="ARBA00022918"/>
    </source>
</evidence>
<keyword evidence="2" id="KW-0548">Nucleotidyltransferase</keyword>
<evidence type="ECO:0000313" key="8">
    <source>
        <dbReference type="EMBL" id="KAA3476927.1"/>
    </source>
</evidence>
<evidence type="ECO:0000256" key="3">
    <source>
        <dbReference type="ARBA" id="ARBA00022722"/>
    </source>
</evidence>
<evidence type="ECO:0000256" key="1">
    <source>
        <dbReference type="ARBA" id="ARBA00022679"/>
    </source>
</evidence>
<sequence length="96" mass="10884">MCDTSDHSVGAVLGQRIGRELYFIYYTSKNLDATQSNYSTTKKELLVIVLALDKFRSYLLGTKVIVFSDHATLKILDRKKGSKTKIDHIDPTFARI</sequence>
<dbReference type="EMBL" id="SMMG02000004">
    <property type="protein sequence ID" value="KAA3476927.1"/>
    <property type="molecule type" value="Genomic_DNA"/>
</dbReference>
<dbReference type="OrthoDB" id="1717786at2759"/>
<keyword evidence="9" id="KW-1185">Reference proteome</keyword>
<gene>
    <name evidence="8" type="ORF">EPI10_010858</name>
</gene>
<dbReference type="Pfam" id="PF17917">
    <property type="entry name" value="RT_RNaseH"/>
    <property type="match status" value="1"/>
</dbReference>
<name>A0A5B6W750_9ROSI</name>
<protein>
    <submittedName>
        <fullName evidence="8">Retrovirus-related Pol polyprotein from transposon 297 family</fullName>
    </submittedName>
</protein>
<comment type="caution">
    <text evidence="8">The sequence shown here is derived from an EMBL/GenBank/DDBJ whole genome shotgun (WGS) entry which is preliminary data.</text>
</comment>
<dbReference type="AlphaFoldDB" id="A0A5B6W750"/>
<evidence type="ECO:0000256" key="5">
    <source>
        <dbReference type="ARBA" id="ARBA00022801"/>
    </source>
</evidence>
<accession>A0A5B6W750</accession>
<evidence type="ECO:0000313" key="9">
    <source>
        <dbReference type="Proteomes" id="UP000325315"/>
    </source>
</evidence>
<keyword evidence="4" id="KW-0255">Endonuclease</keyword>
<keyword evidence="3" id="KW-0540">Nuclease</keyword>
<dbReference type="SUPFAM" id="SSF56672">
    <property type="entry name" value="DNA/RNA polymerases"/>
    <property type="match status" value="1"/>
</dbReference>
<reference evidence="9" key="1">
    <citation type="journal article" date="2019" name="Plant Biotechnol. J.">
        <title>Genome sequencing of the Australian wild diploid species Gossypium australe highlights disease resistance and delayed gland morphogenesis.</title>
        <authorList>
            <person name="Cai Y."/>
            <person name="Cai X."/>
            <person name="Wang Q."/>
            <person name="Wang P."/>
            <person name="Zhang Y."/>
            <person name="Cai C."/>
            <person name="Xu Y."/>
            <person name="Wang K."/>
            <person name="Zhou Z."/>
            <person name="Wang C."/>
            <person name="Geng S."/>
            <person name="Li B."/>
            <person name="Dong Q."/>
            <person name="Hou Y."/>
            <person name="Wang H."/>
            <person name="Ai P."/>
            <person name="Liu Z."/>
            <person name="Yi F."/>
            <person name="Sun M."/>
            <person name="An G."/>
            <person name="Cheng J."/>
            <person name="Zhang Y."/>
            <person name="Shi Q."/>
            <person name="Xie Y."/>
            <person name="Shi X."/>
            <person name="Chang Y."/>
            <person name="Huang F."/>
            <person name="Chen Y."/>
            <person name="Hong S."/>
            <person name="Mi L."/>
            <person name="Sun Q."/>
            <person name="Zhang L."/>
            <person name="Zhou B."/>
            <person name="Peng R."/>
            <person name="Zhang X."/>
            <person name="Liu F."/>
        </authorList>
    </citation>
    <scope>NUCLEOTIDE SEQUENCE [LARGE SCALE GENOMIC DNA]</scope>
    <source>
        <strain evidence="9">cv. PA1801</strain>
    </source>
</reference>
<dbReference type="GO" id="GO:0004519">
    <property type="term" value="F:endonuclease activity"/>
    <property type="evidence" value="ECO:0007669"/>
    <property type="project" value="UniProtKB-KW"/>
</dbReference>